<dbReference type="AlphaFoldDB" id="A0A1E5RFW7"/>
<keyword evidence="2" id="KW-0687">Ribonucleoprotein</keyword>
<accession>A0A1E5RFW7</accession>
<dbReference type="Gene3D" id="3.30.420.80">
    <property type="entry name" value="Ribosomal protein S11"/>
    <property type="match status" value="1"/>
</dbReference>
<reference evidence="4" key="1">
    <citation type="journal article" date="2016" name="Genome Announc.">
        <title>Genome sequences of three species of Hanseniaspora isolated from spontaneous wine fermentations.</title>
        <authorList>
            <person name="Sternes P.R."/>
            <person name="Lee D."/>
            <person name="Kutyna D.R."/>
            <person name="Borneman A.R."/>
        </authorList>
    </citation>
    <scope>NUCLEOTIDE SEQUENCE [LARGE SCALE GENOMIC DNA]</scope>
    <source>
        <strain evidence="4">AWRI3578</strain>
    </source>
</reference>
<dbReference type="EMBL" id="LPNL01000005">
    <property type="protein sequence ID" value="OEJ85808.1"/>
    <property type="molecule type" value="Genomic_DNA"/>
</dbReference>
<evidence type="ECO:0000256" key="1">
    <source>
        <dbReference type="ARBA" id="ARBA00022980"/>
    </source>
</evidence>
<dbReference type="GO" id="GO:0003735">
    <property type="term" value="F:structural constituent of ribosome"/>
    <property type="evidence" value="ECO:0007669"/>
    <property type="project" value="InterPro"/>
</dbReference>
<keyword evidence="1" id="KW-0689">Ribosomal protein</keyword>
<proteinExistence type="predicted"/>
<dbReference type="Proteomes" id="UP000095605">
    <property type="component" value="Unassembled WGS sequence"/>
</dbReference>
<dbReference type="GO" id="GO:0005840">
    <property type="term" value="C:ribosome"/>
    <property type="evidence" value="ECO:0007669"/>
    <property type="project" value="UniProtKB-KW"/>
</dbReference>
<gene>
    <name evidence="3" type="ORF">AWRI3578_g2443</name>
</gene>
<evidence type="ECO:0000313" key="4">
    <source>
        <dbReference type="Proteomes" id="UP000095605"/>
    </source>
</evidence>
<sequence>MLSIRSKLLSFNTKPLIFNQFRLASTLPDIQASPAASSVKPIDGDELKEQILRETSAASANLELAKYAINVEFKKHNIKVTFAEYFIDSTKIPINGDLEYHRLIKSSIKPLQRVRFKTSIGSIGFNNSAKREPEAVNILCRYISNKIATYLKTGDLFELKKTKSKAKSGKSAKDGIVINDSPVIKKKAPLYLAFKGNSKNRRVFIDALLGPEGEQLVPYIDVVSDKTARKHGGNKGKTVRRV</sequence>
<evidence type="ECO:0008006" key="5">
    <source>
        <dbReference type="Google" id="ProtNLM"/>
    </source>
</evidence>
<evidence type="ECO:0000313" key="3">
    <source>
        <dbReference type="EMBL" id="OEJ85808.1"/>
    </source>
</evidence>
<name>A0A1E5RFW7_9ASCO</name>
<dbReference type="OrthoDB" id="3971690at2759"/>
<evidence type="ECO:0000256" key="2">
    <source>
        <dbReference type="ARBA" id="ARBA00023274"/>
    </source>
</evidence>
<protein>
    <recommendedName>
        <fullName evidence="5">37S ribosomal protein S18, mitochondrial</fullName>
    </recommendedName>
</protein>
<keyword evidence="4" id="KW-1185">Reference proteome</keyword>
<feature type="unsure residue" description="D or N" evidence="3">
    <location>
        <position position="29"/>
    </location>
</feature>
<dbReference type="InterPro" id="IPR036967">
    <property type="entry name" value="Ribosomal_uS11_sf"/>
</dbReference>
<dbReference type="GO" id="GO:1990904">
    <property type="term" value="C:ribonucleoprotein complex"/>
    <property type="evidence" value="ECO:0007669"/>
    <property type="project" value="UniProtKB-KW"/>
</dbReference>
<comment type="caution">
    <text evidence="3">The sequence shown here is derived from an EMBL/GenBank/DDBJ whole genome shotgun (WGS) entry which is preliminary data.</text>
</comment>
<dbReference type="SUPFAM" id="SSF53137">
    <property type="entry name" value="Translational machinery components"/>
    <property type="match status" value="1"/>
</dbReference>
<dbReference type="GO" id="GO:0006412">
    <property type="term" value="P:translation"/>
    <property type="evidence" value="ECO:0007669"/>
    <property type="project" value="InterPro"/>
</dbReference>
<organism evidence="3 4">
    <name type="scientific">Hanseniaspora opuntiae</name>
    <dbReference type="NCBI Taxonomy" id="211096"/>
    <lineage>
        <taxon>Eukaryota</taxon>
        <taxon>Fungi</taxon>
        <taxon>Dikarya</taxon>
        <taxon>Ascomycota</taxon>
        <taxon>Saccharomycotina</taxon>
        <taxon>Saccharomycetes</taxon>
        <taxon>Saccharomycodales</taxon>
        <taxon>Saccharomycodaceae</taxon>
        <taxon>Hanseniaspora</taxon>
    </lineage>
</organism>